<dbReference type="Proteomes" id="UP000325315">
    <property type="component" value="Unassembled WGS sequence"/>
</dbReference>
<organism evidence="3 4">
    <name type="scientific">Gossypium australe</name>
    <dbReference type="NCBI Taxonomy" id="47621"/>
    <lineage>
        <taxon>Eukaryota</taxon>
        <taxon>Viridiplantae</taxon>
        <taxon>Streptophyta</taxon>
        <taxon>Embryophyta</taxon>
        <taxon>Tracheophyta</taxon>
        <taxon>Spermatophyta</taxon>
        <taxon>Magnoliopsida</taxon>
        <taxon>eudicotyledons</taxon>
        <taxon>Gunneridae</taxon>
        <taxon>Pentapetalae</taxon>
        <taxon>rosids</taxon>
        <taxon>malvids</taxon>
        <taxon>Malvales</taxon>
        <taxon>Malvaceae</taxon>
        <taxon>Malvoideae</taxon>
        <taxon>Gossypium</taxon>
    </lineage>
</organism>
<keyword evidence="1" id="KW-0472">Membrane</keyword>
<dbReference type="Pfam" id="PF17919">
    <property type="entry name" value="RT_RNaseH_2"/>
    <property type="match status" value="1"/>
</dbReference>
<dbReference type="AlphaFoldDB" id="A0A5B6W635"/>
<keyword evidence="1" id="KW-1133">Transmembrane helix</keyword>
<dbReference type="InterPro" id="IPR043502">
    <property type="entry name" value="DNA/RNA_pol_sf"/>
</dbReference>
<keyword evidence="1" id="KW-0812">Transmembrane</keyword>
<dbReference type="SUPFAM" id="SSF56672">
    <property type="entry name" value="DNA/RNA polymerases"/>
    <property type="match status" value="1"/>
</dbReference>
<dbReference type="PANTHER" id="PTHR34072:SF48">
    <property type="match status" value="1"/>
</dbReference>
<feature type="transmembrane region" description="Helical" evidence="1">
    <location>
        <begin position="12"/>
        <end position="32"/>
    </location>
</feature>
<dbReference type="OrthoDB" id="415724at2759"/>
<comment type="caution">
    <text evidence="3">The sequence shown here is derived from an EMBL/GenBank/DDBJ whole genome shotgun (WGS) entry which is preliminary data.</text>
</comment>
<feature type="domain" description="Reverse transcriptase/retrotransposon-derived protein RNase H-like" evidence="2">
    <location>
        <begin position="41"/>
        <end position="88"/>
    </location>
</feature>
<dbReference type="InterPro" id="IPR041577">
    <property type="entry name" value="RT_RNaseH_2"/>
</dbReference>
<sequence>MRNSANVNFGYGHFLGLVGYYFCFVKNFSVIASPMTKQLQKDQQIFEQLKNMLTEAPVLIKLGSGKEFIIYCDVSLCSLGCVLMQSGKVIA</sequence>
<reference evidence="4" key="1">
    <citation type="journal article" date="2019" name="Plant Biotechnol. J.">
        <title>Genome sequencing of the Australian wild diploid species Gossypium australe highlights disease resistance and delayed gland morphogenesis.</title>
        <authorList>
            <person name="Cai Y."/>
            <person name="Cai X."/>
            <person name="Wang Q."/>
            <person name="Wang P."/>
            <person name="Zhang Y."/>
            <person name="Cai C."/>
            <person name="Xu Y."/>
            <person name="Wang K."/>
            <person name="Zhou Z."/>
            <person name="Wang C."/>
            <person name="Geng S."/>
            <person name="Li B."/>
            <person name="Dong Q."/>
            <person name="Hou Y."/>
            <person name="Wang H."/>
            <person name="Ai P."/>
            <person name="Liu Z."/>
            <person name="Yi F."/>
            <person name="Sun M."/>
            <person name="An G."/>
            <person name="Cheng J."/>
            <person name="Zhang Y."/>
            <person name="Shi Q."/>
            <person name="Xie Y."/>
            <person name="Shi X."/>
            <person name="Chang Y."/>
            <person name="Huang F."/>
            <person name="Chen Y."/>
            <person name="Hong S."/>
            <person name="Mi L."/>
            <person name="Sun Q."/>
            <person name="Zhang L."/>
            <person name="Zhou B."/>
            <person name="Peng R."/>
            <person name="Zhang X."/>
            <person name="Liu F."/>
        </authorList>
    </citation>
    <scope>NUCLEOTIDE SEQUENCE [LARGE SCALE GENOMIC DNA]</scope>
    <source>
        <strain evidence="4">cv. PA1801</strain>
    </source>
</reference>
<dbReference type="Gene3D" id="3.30.70.270">
    <property type="match status" value="1"/>
</dbReference>
<evidence type="ECO:0000313" key="4">
    <source>
        <dbReference type="Proteomes" id="UP000325315"/>
    </source>
</evidence>
<proteinExistence type="predicted"/>
<gene>
    <name evidence="3" type="ORF">EPI10_011015</name>
</gene>
<accession>A0A5B6W635</accession>
<dbReference type="InterPro" id="IPR043128">
    <property type="entry name" value="Rev_trsase/Diguanyl_cyclase"/>
</dbReference>
<evidence type="ECO:0000313" key="3">
    <source>
        <dbReference type="EMBL" id="KAA3477101.1"/>
    </source>
</evidence>
<protein>
    <recommendedName>
        <fullName evidence="2">Reverse transcriptase/retrotransposon-derived protein RNase H-like domain-containing protein</fullName>
    </recommendedName>
</protein>
<evidence type="ECO:0000259" key="2">
    <source>
        <dbReference type="Pfam" id="PF17919"/>
    </source>
</evidence>
<dbReference type="PANTHER" id="PTHR34072">
    <property type="entry name" value="ENZYMATIC POLYPROTEIN-RELATED"/>
    <property type="match status" value="1"/>
</dbReference>
<dbReference type="EMBL" id="SMMG02000004">
    <property type="protein sequence ID" value="KAA3477101.1"/>
    <property type="molecule type" value="Genomic_DNA"/>
</dbReference>
<keyword evidence="4" id="KW-1185">Reference proteome</keyword>
<name>A0A5B6W635_9ROSI</name>
<evidence type="ECO:0000256" key="1">
    <source>
        <dbReference type="SAM" id="Phobius"/>
    </source>
</evidence>